<dbReference type="KEGG" id="lyj:FKV23_09100"/>
<dbReference type="OrthoDB" id="5511088at2"/>
<protein>
    <recommendedName>
        <fullName evidence="4">Carboxypeptidase regulatory-like domain-containing protein</fullName>
    </recommendedName>
</protein>
<dbReference type="PROSITE" id="PS51257">
    <property type="entry name" value="PROKAR_LIPOPROTEIN"/>
    <property type="match status" value="1"/>
</dbReference>
<evidence type="ECO:0008006" key="4">
    <source>
        <dbReference type="Google" id="ProtNLM"/>
    </source>
</evidence>
<evidence type="ECO:0000313" key="3">
    <source>
        <dbReference type="Proteomes" id="UP000317199"/>
    </source>
</evidence>
<evidence type="ECO:0000313" key="2">
    <source>
        <dbReference type="EMBL" id="QDH70232.1"/>
    </source>
</evidence>
<gene>
    <name evidence="2" type="ORF">FKV23_09100</name>
</gene>
<feature type="chain" id="PRO_5021747692" description="Carboxypeptidase regulatory-like domain-containing protein" evidence="1">
    <location>
        <begin position="23"/>
        <end position="258"/>
    </location>
</feature>
<dbReference type="EMBL" id="CP041242">
    <property type="protein sequence ID" value="QDH70232.1"/>
    <property type="molecule type" value="Genomic_DNA"/>
</dbReference>
<accession>A0A514BS54</accession>
<dbReference type="Proteomes" id="UP000317199">
    <property type="component" value="Chromosome"/>
</dbReference>
<feature type="signal peptide" evidence="1">
    <location>
        <begin position="1"/>
        <end position="22"/>
    </location>
</feature>
<keyword evidence="3" id="KW-1185">Reference proteome</keyword>
<sequence>MVPTARCRWMLGMACLAGVVLMAGCREIQDAGKELGLIDANEAPAAEPEARTLDGYWLPGVIDVAGESQAEWTIRWWQWAGRFPTGERPFEARDGSQCGLHQDGPVWFLAGTDGRFDAVRKCRVPADKYLLVPVINWLEGEQPPPGSPDGRRSCDDMQRIAAEAADHVMSGLVLIDGRPLGELARMRVASGGCFAGGPGQPGPAASDGYWLMLKPLPPGSYQLAIAAGYRHGPREMMQNFRYELEVEEVPGSVAVEAE</sequence>
<reference evidence="2 3" key="1">
    <citation type="submission" date="2019-06" db="EMBL/GenBank/DDBJ databases">
        <title>Lysobacter alkalisoli sp. nov. isolated from saline-alkali soil.</title>
        <authorList>
            <person name="Sun J.-Q."/>
            <person name="Xu L."/>
        </authorList>
    </citation>
    <scope>NUCLEOTIDE SEQUENCE [LARGE SCALE GENOMIC DNA]</scope>
    <source>
        <strain evidence="2 3">SJ-36</strain>
    </source>
</reference>
<proteinExistence type="predicted"/>
<organism evidence="2 3">
    <name type="scientific">Marilutibacter alkalisoli</name>
    <dbReference type="NCBI Taxonomy" id="2591633"/>
    <lineage>
        <taxon>Bacteria</taxon>
        <taxon>Pseudomonadati</taxon>
        <taxon>Pseudomonadota</taxon>
        <taxon>Gammaproteobacteria</taxon>
        <taxon>Lysobacterales</taxon>
        <taxon>Lysobacteraceae</taxon>
        <taxon>Marilutibacter</taxon>
    </lineage>
</organism>
<evidence type="ECO:0000256" key="1">
    <source>
        <dbReference type="SAM" id="SignalP"/>
    </source>
</evidence>
<dbReference type="AlphaFoldDB" id="A0A514BS54"/>
<name>A0A514BS54_9GAMM</name>
<keyword evidence="1" id="KW-0732">Signal</keyword>